<comment type="caution">
    <text evidence="2">The sequence shown here is derived from an EMBL/GenBank/DDBJ whole genome shotgun (WGS) entry which is preliminary data.</text>
</comment>
<dbReference type="PANTHER" id="PTHR33221:SF4">
    <property type="entry name" value="HTH-TYPE TRANSCRIPTIONAL REPRESSOR NSRR"/>
    <property type="match status" value="1"/>
</dbReference>
<sequence length="149" mass="16128">MQLTRQTDYALRLLIHLANLKGAQTSISDIAAAQRLSRTHLMKIANLLSNSGFLKATRGRGGGIALGRAPELITIADVVRATEPDSPLIDCTGCRQDSGCRLRRVLDQAEAAFSQVLARTTLADVSDPVAGPNSVYEQQYSNLKARSRH</sequence>
<dbReference type="NCBIfam" id="TIGR00738">
    <property type="entry name" value="rrf2_super"/>
    <property type="match status" value="1"/>
</dbReference>
<dbReference type="RefSeq" id="WP_353984281.1">
    <property type="nucleotide sequence ID" value="NZ_JBEWLY010000014.1"/>
</dbReference>
<keyword evidence="1" id="KW-0238">DNA-binding</keyword>
<dbReference type="InterPro" id="IPR000944">
    <property type="entry name" value="Tscrpt_reg_Rrf2"/>
</dbReference>
<protein>
    <submittedName>
        <fullName evidence="2">Rrf2 family transcriptional regulator</fullName>
    </submittedName>
</protein>
<dbReference type="PANTHER" id="PTHR33221">
    <property type="entry name" value="WINGED HELIX-TURN-HELIX TRANSCRIPTIONAL REGULATOR, RRF2 FAMILY"/>
    <property type="match status" value="1"/>
</dbReference>
<organism evidence="2 3">
    <name type="scientific">Novosphingobium kalidii</name>
    <dbReference type="NCBI Taxonomy" id="3230299"/>
    <lineage>
        <taxon>Bacteria</taxon>
        <taxon>Pseudomonadati</taxon>
        <taxon>Pseudomonadota</taxon>
        <taxon>Alphaproteobacteria</taxon>
        <taxon>Sphingomonadales</taxon>
        <taxon>Sphingomonadaceae</taxon>
        <taxon>Novosphingobium</taxon>
    </lineage>
</organism>
<accession>A0ABV2D1N5</accession>
<evidence type="ECO:0000256" key="1">
    <source>
        <dbReference type="ARBA" id="ARBA00023125"/>
    </source>
</evidence>
<dbReference type="Gene3D" id="1.10.10.10">
    <property type="entry name" value="Winged helix-like DNA-binding domain superfamily/Winged helix DNA-binding domain"/>
    <property type="match status" value="1"/>
</dbReference>
<dbReference type="SUPFAM" id="SSF46785">
    <property type="entry name" value="Winged helix' DNA-binding domain"/>
    <property type="match status" value="1"/>
</dbReference>
<dbReference type="InterPro" id="IPR036390">
    <property type="entry name" value="WH_DNA-bd_sf"/>
</dbReference>
<proteinExistence type="predicted"/>
<dbReference type="Pfam" id="PF02082">
    <property type="entry name" value="Rrf2"/>
    <property type="match status" value="1"/>
</dbReference>
<keyword evidence="3" id="KW-1185">Reference proteome</keyword>
<dbReference type="InterPro" id="IPR036388">
    <property type="entry name" value="WH-like_DNA-bd_sf"/>
</dbReference>
<evidence type="ECO:0000313" key="2">
    <source>
        <dbReference type="EMBL" id="MET1755786.1"/>
    </source>
</evidence>
<reference evidence="2 3" key="1">
    <citation type="submission" date="2024-07" db="EMBL/GenBank/DDBJ databases">
        <title>Novosphingobium kalidii RD2P27.</title>
        <authorList>
            <person name="Sun J.-Q."/>
        </authorList>
    </citation>
    <scope>NUCLEOTIDE SEQUENCE [LARGE SCALE GENOMIC DNA]</scope>
    <source>
        <strain evidence="2 3">RD2P27</strain>
    </source>
</reference>
<dbReference type="EMBL" id="JBEWLY010000014">
    <property type="protein sequence ID" value="MET1755786.1"/>
    <property type="molecule type" value="Genomic_DNA"/>
</dbReference>
<gene>
    <name evidence="2" type="ORF">ABVV53_10000</name>
</gene>
<name>A0ABV2D1N5_9SPHN</name>
<evidence type="ECO:0000313" key="3">
    <source>
        <dbReference type="Proteomes" id="UP001548713"/>
    </source>
</evidence>
<dbReference type="Proteomes" id="UP001548713">
    <property type="component" value="Unassembled WGS sequence"/>
</dbReference>
<dbReference type="PROSITE" id="PS51197">
    <property type="entry name" value="HTH_RRF2_2"/>
    <property type="match status" value="1"/>
</dbReference>